<keyword evidence="3" id="KW-0238">DNA-binding</keyword>
<keyword evidence="2" id="KW-0680">Restriction system</keyword>
<evidence type="ECO:0000256" key="2">
    <source>
        <dbReference type="ARBA" id="ARBA00022747"/>
    </source>
</evidence>
<comment type="similarity">
    <text evidence="1">Belongs to the type-I restriction system S methylase family.</text>
</comment>
<dbReference type="InterPro" id="IPR044946">
    <property type="entry name" value="Restrct_endonuc_typeI_TRD_sf"/>
</dbReference>
<sequence>MTHTQLKNSILQLAVSGRLVNQIASEGNANDLLTQIQKEKQKLIAQGKIKKSKTQSSIYKKEGRWFEKSGKEEKDITDELPFEIPGNWTWARLGEIGEFTGGKTPSSESLRAEGNIPYYKVSDMNRIENQKFMIKTEAYLDSSYTGKLFKKNTIIFPKNGGAVFTNKKRILTTDSLIDLNTGAFSFSNQLDLEFVYLMFQTIDFRKHYKGTALPTVDTEEVKNILWGIPPLAEQKRIVQKIEELFNTINS</sequence>
<dbReference type="Proteomes" id="UP000245523">
    <property type="component" value="Unassembled WGS sequence"/>
</dbReference>
<comment type="caution">
    <text evidence="5">The sequence shown here is derived from an EMBL/GenBank/DDBJ whole genome shotgun (WGS) entry which is preliminary data.</text>
</comment>
<dbReference type="SUPFAM" id="SSF116734">
    <property type="entry name" value="DNA methylase specificity domain"/>
    <property type="match status" value="1"/>
</dbReference>
<organism evidence="5 6">
    <name type="scientific">Hallerella porci</name>
    <dbReference type="NCBI Taxonomy" id="1945871"/>
    <lineage>
        <taxon>Bacteria</taxon>
        <taxon>Pseudomonadati</taxon>
        <taxon>Fibrobacterota</taxon>
        <taxon>Fibrobacteria</taxon>
        <taxon>Fibrobacterales</taxon>
        <taxon>Fibrobacteraceae</taxon>
        <taxon>Hallerella</taxon>
    </lineage>
</organism>
<dbReference type="PANTHER" id="PTHR43140:SF1">
    <property type="entry name" value="TYPE I RESTRICTION ENZYME ECOKI SPECIFICITY SUBUNIT"/>
    <property type="match status" value="1"/>
</dbReference>
<dbReference type="Pfam" id="PF01420">
    <property type="entry name" value="Methylase_S"/>
    <property type="match status" value="1"/>
</dbReference>
<dbReference type="EMBL" id="QGHD01000004">
    <property type="protein sequence ID" value="PWL03628.1"/>
    <property type="molecule type" value="Genomic_DNA"/>
</dbReference>
<feature type="domain" description="Type I restriction modification DNA specificity" evidence="4">
    <location>
        <begin position="85"/>
        <end position="248"/>
    </location>
</feature>
<gene>
    <name evidence="5" type="ORF">B0H50_10452</name>
</gene>
<dbReference type="PANTHER" id="PTHR43140">
    <property type="entry name" value="TYPE-1 RESTRICTION ENZYME ECOKI SPECIFICITY PROTEIN"/>
    <property type="match status" value="1"/>
</dbReference>
<evidence type="ECO:0000256" key="3">
    <source>
        <dbReference type="ARBA" id="ARBA00023125"/>
    </source>
</evidence>
<dbReference type="Gene3D" id="3.90.220.20">
    <property type="entry name" value="DNA methylase specificity domains"/>
    <property type="match status" value="1"/>
</dbReference>
<dbReference type="InterPro" id="IPR000055">
    <property type="entry name" value="Restrct_endonuc_typeI_TRD"/>
</dbReference>
<accession>A0ABX5LRR7</accession>
<evidence type="ECO:0000313" key="6">
    <source>
        <dbReference type="Proteomes" id="UP000245523"/>
    </source>
</evidence>
<name>A0ABX5LRR7_9BACT</name>
<proteinExistence type="inferred from homology"/>
<keyword evidence="6" id="KW-1185">Reference proteome</keyword>
<protein>
    <submittedName>
        <fullName evidence="5">Type I restriction modification DNA specificity protein</fullName>
    </submittedName>
</protein>
<dbReference type="InterPro" id="IPR051212">
    <property type="entry name" value="Type-I_RE_S_subunit"/>
</dbReference>
<evidence type="ECO:0000259" key="4">
    <source>
        <dbReference type="Pfam" id="PF01420"/>
    </source>
</evidence>
<dbReference type="RefSeq" id="WP_106197840.1">
    <property type="nucleotide sequence ID" value="NZ_QGHD01000004.1"/>
</dbReference>
<evidence type="ECO:0000313" key="5">
    <source>
        <dbReference type="EMBL" id="PWL03628.1"/>
    </source>
</evidence>
<evidence type="ECO:0000256" key="1">
    <source>
        <dbReference type="ARBA" id="ARBA00010923"/>
    </source>
</evidence>
<reference evidence="5 6" key="1">
    <citation type="submission" date="2018-05" db="EMBL/GenBank/DDBJ databases">
        <title>Animal gut microbial communities from fecal samples from Wisconsin, USA.</title>
        <authorList>
            <person name="Neumann A."/>
        </authorList>
    </citation>
    <scope>NUCLEOTIDE SEQUENCE [LARGE SCALE GENOMIC DNA]</scope>
    <source>
        <strain evidence="5 6">UWS4</strain>
    </source>
</reference>